<evidence type="ECO:0000313" key="6">
    <source>
        <dbReference type="Proteomes" id="UP001054889"/>
    </source>
</evidence>
<feature type="repeat" description="CHCR" evidence="4">
    <location>
        <begin position="115"/>
        <end position="170"/>
    </location>
</feature>
<organism evidence="5 6">
    <name type="scientific">Eleusine coracana subsp. coracana</name>
    <dbReference type="NCBI Taxonomy" id="191504"/>
    <lineage>
        <taxon>Eukaryota</taxon>
        <taxon>Viridiplantae</taxon>
        <taxon>Streptophyta</taxon>
        <taxon>Embryophyta</taxon>
        <taxon>Tracheophyta</taxon>
        <taxon>Spermatophyta</taxon>
        <taxon>Magnoliopsida</taxon>
        <taxon>Liliopsida</taxon>
        <taxon>Poales</taxon>
        <taxon>Poaceae</taxon>
        <taxon>PACMAD clade</taxon>
        <taxon>Chloridoideae</taxon>
        <taxon>Cynodonteae</taxon>
        <taxon>Eleusininae</taxon>
        <taxon>Eleusine</taxon>
    </lineage>
</organism>
<dbReference type="GO" id="GO:0005768">
    <property type="term" value="C:endosome"/>
    <property type="evidence" value="ECO:0007669"/>
    <property type="project" value="TreeGrafter"/>
</dbReference>
<dbReference type="InterPro" id="IPR000547">
    <property type="entry name" value="Clathrin_H-chain/VPS_repeat"/>
</dbReference>
<evidence type="ECO:0000256" key="4">
    <source>
        <dbReference type="PROSITE-ProRule" id="PRU01006"/>
    </source>
</evidence>
<reference evidence="5" key="1">
    <citation type="journal article" date="2018" name="DNA Res.">
        <title>Multiple hybrid de novo genome assembly of finger millet, an orphan allotetraploid crop.</title>
        <authorList>
            <person name="Hatakeyama M."/>
            <person name="Aluri S."/>
            <person name="Balachadran M.T."/>
            <person name="Sivarajan S.R."/>
            <person name="Patrignani A."/>
            <person name="Gruter S."/>
            <person name="Poveda L."/>
            <person name="Shimizu-Inatsugi R."/>
            <person name="Baeten J."/>
            <person name="Francoijs K.J."/>
            <person name="Nataraja K.N."/>
            <person name="Reddy Y.A.N."/>
            <person name="Phadnis S."/>
            <person name="Ravikumar R.L."/>
            <person name="Schlapbach R."/>
            <person name="Sreeman S.M."/>
            <person name="Shimizu K.K."/>
        </authorList>
    </citation>
    <scope>NUCLEOTIDE SEQUENCE</scope>
</reference>
<name>A0AAV5FXI7_ELECO</name>
<dbReference type="GO" id="GO:0006886">
    <property type="term" value="P:intracellular protein transport"/>
    <property type="evidence" value="ECO:0007669"/>
    <property type="project" value="UniProtKB-UniRule"/>
</dbReference>
<dbReference type="Proteomes" id="UP001054889">
    <property type="component" value="Unassembled WGS sequence"/>
</dbReference>
<evidence type="ECO:0000256" key="1">
    <source>
        <dbReference type="ARBA" id="ARBA00022723"/>
    </source>
</evidence>
<dbReference type="GO" id="GO:0048284">
    <property type="term" value="P:organelle fusion"/>
    <property type="evidence" value="ECO:0007669"/>
    <property type="project" value="TreeGrafter"/>
</dbReference>
<keyword evidence="2" id="KW-0863">Zinc-finger</keyword>
<evidence type="ECO:0000256" key="3">
    <source>
        <dbReference type="ARBA" id="ARBA00022833"/>
    </source>
</evidence>
<keyword evidence="3" id="KW-0862">Zinc</keyword>
<dbReference type="GO" id="GO:0030897">
    <property type="term" value="C:HOPS complex"/>
    <property type="evidence" value="ECO:0007669"/>
    <property type="project" value="TreeGrafter"/>
</dbReference>
<dbReference type="GO" id="GO:0006904">
    <property type="term" value="P:vesicle docking involved in exocytosis"/>
    <property type="evidence" value="ECO:0007669"/>
    <property type="project" value="TreeGrafter"/>
</dbReference>
<dbReference type="PANTHER" id="PTHR23323">
    <property type="entry name" value="VACUOLAR PROTEIN SORTING-ASSOCIATED PROTEIN"/>
    <property type="match status" value="1"/>
</dbReference>
<proteinExistence type="predicted"/>
<protein>
    <submittedName>
        <fullName evidence="5">Uncharacterized protein</fullName>
    </submittedName>
</protein>
<dbReference type="GO" id="GO:0030674">
    <property type="term" value="F:protein-macromolecule adaptor activity"/>
    <property type="evidence" value="ECO:0007669"/>
    <property type="project" value="TreeGrafter"/>
</dbReference>
<dbReference type="EMBL" id="BQKI01000098">
    <property type="protein sequence ID" value="GJN39531.1"/>
    <property type="molecule type" value="Genomic_DNA"/>
</dbReference>
<evidence type="ECO:0000313" key="5">
    <source>
        <dbReference type="EMBL" id="GJN39531.1"/>
    </source>
</evidence>
<gene>
    <name evidence="5" type="primary">gb28656</name>
    <name evidence="5" type="ORF">PR202_gb28656</name>
</gene>
<reference evidence="5" key="2">
    <citation type="submission" date="2021-12" db="EMBL/GenBank/DDBJ databases">
        <title>Resequencing data analysis of finger millet.</title>
        <authorList>
            <person name="Hatakeyama M."/>
            <person name="Aluri S."/>
            <person name="Balachadran M.T."/>
            <person name="Sivarajan S.R."/>
            <person name="Poveda L."/>
            <person name="Shimizu-Inatsugi R."/>
            <person name="Schlapbach R."/>
            <person name="Sreeman S.M."/>
            <person name="Shimizu K.K."/>
        </authorList>
    </citation>
    <scope>NUCLEOTIDE SEQUENCE</scope>
</reference>
<accession>A0AAV5FXI7</accession>
<comment type="caution">
    <text evidence="5">The sequence shown here is derived from an EMBL/GenBank/DDBJ whole genome shotgun (WGS) entry which is preliminary data.</text>
</comment>
<dbReference type="GO" id="GO:0007033">
    <property type="term" value="P:vacuole organization"/>
    <property type="evidence" value="ECO:0007669"/>
    <property type="project" value="TreeGrafter"/>
</dbReference>
<dbReference type="GO" id="GO:0008270">
    <property type="term" value="F:zinc ion binding"/>
    <property type="evidence" value="ECO:0007669"/>
    <property type="project" value="UniProtKB-KW"/>
</dbReference>
<keyword evidence="1" id="KW-0479">Metal-binding</keyword>
<dbReference type="PROSITE" id="PS50236">
    <property type="entry name" value="CHCR"/>
    <property type="match status" value="1"/>
</dbReference>
<dbReference type="AlphaFoldDB" id="A0AAV5FXI7"/>
<keyword evidence="6" id="KW-1185">Reference proteome</keyword>
<dbReference type="GO" id="GO:0007032">
    <property type="term" value="P:endosome organization"/>
    <property type="evidence" value="ECO:0007669"/>
    <property type="project" value="TreeGrafter"/>
</dbReference>
<dbReference type="PANTHER" id="PTHR23323:SF26">
    <property type="entry name" value="VACUOLAR PROTEIN SORTING-ASSOCIATED PROTEIN 18 HOMOLOG"/>
    <property type="match status" value="1"/>
</dbReference>
<evidence type="ECO:0000256" key="2">
    <source>
        <dbReference type="ARBA" id="ARBA00022771"/>
    </source>
</evidence>
<sequence length="170" mass="19891">MWKPKTLNCRSTFCSYGRVDELVYFAALKEQYEIVVHHYIQQGEARKALEVLQRRNVPVDLVYKFAPDLIMLDAYETVESWMMARNKLSPGKLIPAMMRYVSEPHAKGLQFKVANMVFHDMLDVMKTYLHSCRNETHEVIKYLEFCVKDLDSEDPGVHNLLLSLYAKKAR</sequence>